<evidence type="ECO:0000259" key="2">
    <source>
        <dbReference type="Pfam" id="PF00755"/>
    </source>
</evidence>
<dbReference type="EMBL" id="IACJ01095567">
    <property type="protein sequence ID" value="LAA51129.1"/>
    <property type="molecule type" value="Transcribed_RNA"/>
</dbReference>
<dbReference type="InterPro" id="IPR039551">
    <property type="entry name" value="Cho/carn_acyl_trans"/>
</dbReference>
<protein>
    <recommendedName>
        <fullName evidence="2">Choline/carnitine acyltransferase domain-containing protein</fullName>
    </recommendedName>
</protein>
<evidence type="ECO:0000256" key="1">
    <source>
        <dbReference type="ARBA" id="ARBA00005232"/>
    </source>
</evidence>
<dbReference type="Pfam" id="PF00755">
    <property type="entry name" value="Carn_acyltransf"/>
    <property type="match status" value="1"/>
</dbReference>
<dbReference type="GO" id="GO:0005777">
    <property type="term" value="C:peroxisome"/>
    <property type="evidence" value="ECO:0007669"/>
    <property type="project" value="TreeGrafter"/>
</dbReference>
<dbReference type="PANTHER" id="PTHR22589:SF50">
    <property type="entry name" value="CARNITINE O-ACETYLTRANSFERASE"/>
    <property type="match status" value="1"/>
</dbReference>
<name>A0A2D4FUH2_MICCO</name>
<evidence type="ECO:0000313" key="3">
    <source>
        <dbReference type="EMBL" id="LAA51129.1"/>
    </source>
</evidence>
<dbReference type="InterPro" id="IPR023213">
    <property type="entry name" value="CAT-like_dom_sf"/>
</dbReference>
<dbReference type="PANTHER" id="PTHR22589">
    <property type="entry name" value="CARNITINE O-ACYLTRANSFERASE"/>
    <property type="match status" value="1"/>
</dbReference>
<accession>A0A2D4FUH2</accession>
<feature type="domain" description="Choline/carnitine acyltransferase" evidence="2">
    <location>
        <begin position="32"/>
        <end position="82"/>
    </location>
</feature>
<comment type="similarity">
    <text evidence="1">Belongs to the carnitine/choline acetyltransferase family.</text>
</comment>
<sequence>MTSIGTENPREMLALSNTQHQLEQDNALSQFCKTQESAVGPVVPDGYGVCYNPMEEHINFAISAFNSCSETNAARMSHYLEQALLDMQLLLQSNPKSKL</sequence>
<dbReference type="GO" id="GO:0019254">
    <property type="term" value="P:carnitine metabolic process, CoA-linked"/>
    <property type="evidence" value="ECO:0007669"/>
    <property type="project" value="TreeGrafter"/>
</dbReference>
<dbReference type="SUPFAM" id="SSF52777">
    <property type="entry name" value="CoA-dependent acyltransferases"/>
    <property type="match status" value="1"/>
</dbReference>
<dbReference type="AlphaFoldDB" id="A0A2D4FUH2"/>
<reference evidence="3" key="2">
    <citation type="submission" date="2017-11" db="EMBL/GenBank/DDBJ databases">
        <title>Coralsnake Venomics: Analyses of Venom Gland Transcriptomes and Proteomes of Six Brazilian Taxa.</title>
        <authorList>
            <person name="Aird S.D."/>
            <person name="Jorge da Silva N."/>
            <person name="Qiu L."/>
            <person name="Villar-Briones A."/>
            <person name="Aparecida-Saddi V."/>
            <person name="Campos-Telles M.P."/>
            <person name="Grau M."/>
            <person name="Mikheyev A.S."/>
        </authorList>
    </citation>
    <scope>NUCLEOTIDE SEQUENCE</scope>
    <source>
        <tissue evidence="3">Venom_gland</tissue>
    </source>
</reference>
<dbReference type="InterPro" id="IPR000542">
    <property type="entry name" value="Carn_acyl_trans"/>
</dbReference>
<reference evidence="3" key="1">
    <citation type="submission" date="2017-07" db="EMBL/GenBank/DDBJ databases">
        <authorList>
            <person name="Mikheyev A."/>
            <person name="Grau M."/>
        </authorList>
    </citation>
    <scope>NUCLEOTIDE SEQUENCE</scope>
    <source>
        <tissue evidence="3">Venom_gland</tissue>
    </source>
</reference>
<dbReference type="GO" id="GO:0004092">
    <property type="term" value="F:carnitine O-acetyltransferase activity"/>
    <property type="evidence" value="ECO:0007669"/>
    <property type="project" value="TreeGrafter"/>
</dbReference>
<proteinExistence type="inferred from homology"/>
<organism evidence="3">
    <name type="scientific">Micrurus corallinus</name>
    <name type="common">Brazilian coral snake</name>
    <dbReference type="NCBI Taxonomy" id="54390"/>
    <lineage>
        <taxon>Eukaryota</taxon>
        <taxon>Metazoa</taxon>
        <taxon>Chordata</taxon>
        <taxon>Craniata</taxon>
        <taxon>Vertebrata</taxon>
        <taxon>Euteleostomi</taxon>
        <taxon>Lepidosauria</taxon>
        <taxon>Squamata</taxon>
        <taxon>Bifurcata</taxon>
        <taxon>Unidentata</taxon>
        <taxon>Episquamata</taxon>
        <taxon>Toxicofera</taxon>
        <taxon>Serpentes</taxon>
        <taxon>Colubroidea</taxon>
        <taxon>Elapidae</taxon>
        <taxon>Elapinae</taxon>
        <taxon>Micrurus</taxon>
    </lineage>
</organism>
<dbReference type="Gene3D" id="3.30.559.10">
    <property type="entry name" value="Chloramphenicol acetyltransferase-like domain"/>
    <property type="match status" value="1"/>
</dbReference>